<keyword evidence="10" id="KW-1185">Reference proteome</keyword>
<comment type="catalytic activity">
    <reaction evidence="1 8">
        <text>(2R)-3-phosphoglycerate + ATP = (2R)-3-phospho-glyceroyl phosphate + ADP</text>
        <dbReference type="Rhea" id="RHEA:14801"/>
        <dbReference type="ChEBI" id="CHEBI:30616"/>
        <dbReference type="ChEBI" id="CHEBI:57604"/>
        <dbReference type="ChEBI" id="CHEBI:58272"/>
        <dbReference type="ChEBI" id="CHEBI:456216"/>
        <dbReference type="EC" id="2.7.2.3"/>
    </reaction>
</comment>
<evidence type="ECO:0000256" key="2">
    <source>
        <dbReference type="ARBA" id="ARBA00008982"/>
    </source>
</evidence>
<sequence length="520" mass="58484">MENIAKMPCLDDLTPADLIEKTIFIRVDFNVPLVNTSKGYRVADDTRIRRFVDTTFKKIHELTDGNCRIIIGSHLGRPHKKKDFMGWDGVFNIQFVCSHFDTLIRELYGDTYTIFPPEITDSHLKDSLSIITNHRLPRGGIKFLPNLRYLLEPNNPDTYREEFMKEVAKFSDVFINCAFGCSHRVTKSIQVLPQYMRQQGKIVVAGNLLNSEITRLGKFAQKALDYPEKTAVIAGGAKIADKIGILKQFVDSRIRLIFIGGRMVNAFLLAKKFSELVPSLKQDDLPAKLFVNKSPEEREDVLKEVRYADEIMKLAAANKVSIVFPDDYKITKDYFETEYVVKDEPDFEDDFQLDLGPKTIENFARKILLEGQTGEIQNVFWNGPLGAYDHPQTEQYAEGSVKLAELLFAAAISNENMSVVIGGGDSAAILNKLDLEGVKYQVRGRIIQQLHKTVNASMLSIGFNNVDTYNLCNYFSSNFFVSTGGGAALEFLEGYFKDRGASPTPSYLPGTAILLELTSA</sequence>
<evidence type="ECO:0000256" key="8">
    <source>
        <dbReference type="RuleBase" id="RU000532"/>
    </source>
</evidence>
<dbReference type="GO" id="GO:0004618">
    <property type="term" value="F:phosphoglycerate kinase activity"/>
    <property type="evidence" value="ECO:0007669"/>
    <property type="project" value="UniProtKB-EC"/>
</dbReference>
<dbReference type="InterPro" id="IPR001576">
    <property type="entry name" value="Phosphoglycerate_kinase"/>
</dbReference>
<dbReference type="Gene3D" id="3.40.50.1260">
    <property type="entry name" value="Phosphoglycerate kinase, N-terminal domain"/>
    <property type="match status" value="2"/>
</dbReference>
<dbReference type="EMBL" id="OX336137">
    <property type="protein sequence ID" value="CAI2718394.1"/>
    <property type="molecule type" value="Genomic_DNA"/>
</dbReference>
<keyword evidence="4 8" id="KW-0808">Transferase</keyword>
<dbReference type="Proteomes" id="UP001157733">
    <property type="component" value="Chromosome"/>
</dbReference>
<gene>
    <name evidence="9" type="ORF">NSPWAT_1535</name>
</gene>
<dbReference type="PANTHER" id="PTHR11406:SF23">
    <property type="entry name" value="PHOSPHOGLYCERATE KINASE 1, CHLOROPLASTIC-RELATED"/>
    <property type="match status" value="1"/>
</dbReference>
<evidence type="ECO:0000256" key="3">
    <source>
        <dbReference type="ARBA" id="ARBA00013061"/>
    </source>
</evidence>
<dbReference type="EC" id="2.7.2.3" evidence="3 8"/>
<name>A0ABM9HE68_9BACT</name>
<keyword evidence="6 8" id="KW-0418">Kinase</keyword>
<keyword evidence="5" id="KW-0547">Nucleotide-binding</keyword>
<accession>A0ABM9HE68</accession>
<dbReference type="SUPFAM" id="SSF53748">
    <property type="entry name" value="Phosphoglycerate kinase"/>
    <property type="match status" value="1"/>
</dbReference>
<dbReference type="PANTHER" id="PTHR11406">
    <property type="entry name" value="PHOSPHOGLYCERATE KINASE"/>
    <property type="match status" value="1"/>
</dbReference>
<protein>
    <recommendedName>
        <fullName evidence="3 8">Phosphoglycerate kinase</fullName>
        <ecNumber evidence="3 8">2.7.2.3</ecNumber>
    </recommendedName>
</protein>
<organism evidence="9 10">
    <name type="scientific">Nitrospina watsonii</name>
    <dbReference type="NCBI Taxonomy" id="1323948"/>
    <lineage>
        <taxon>Bacteria</taxon>
        <taxon>Pseudomonadati</taxon>
        <taxon>Nitrospinota/Tectimicrobiota group</taxon>
        <taxon>Nitrospinota</taxon>
        <taxon>Nitrospinia</taxon>
        <taxon>Nitrospinales</taxon>
        <taxon>Nitrospinaceae</taxon>
        <taxon>Nitrospina</taxon>
    </lineage>
</organism>
<dbReference type="InterPro" id="IPR036043">
    <property type="entry name" value="Phosphoglycerate_kinase_sf"/>
</dbReference>
<dbReference type="PRINTS" id="PR00477">
    <property type="entry name" value="PHGLYCKINASE"/>
</dbReference>
<comment type="similarity">
    <text evidence="2 8">Belongs to the phosphoglycerate kinase family.</text>
</comment>
<proteinExistence type="inferred from homology"/>
<reference evidence="9 10" key="1">
    <citation type="submission" date="2022-09" db="EMBL/GenBank/DDBJ databases">
        <authorList>
            <person name="Kop L."/>
        </authorList>
    </citation>
    <scope>NUCLEOTIDE SEQUENCE [LARGE SCALE GENOMIC DNA]</scope>
    <source>
        <strain evidence="9 10">347</strain>
    </source>
</reference>
<evidence type="ECO:0000313" key="9">
    <source>
        <dbReference type="EMBL" id="CAI2718394.1"/>
    </source>
</evidence>
<evidence type="ECO:0000256" key="5">
    <source>
        <dbReference type="ARBA" id="ARBA00022741"/>
    </source>
</evidence>
<evidence type="ECO:0000256" key="1">
    <source>
        <dbReference type="ARBA" id="ARBA00000642"/>
    </source>
</evidence>
<dbReference type="InterPro" id="IPR015824">
    <property type="entry name" value="Phosphoglycerate_kinase_N"/>
</dbReference>
<dbReference type="Pfam" id="PF00162">
    <property type="entry name" value="PGK"/>
    <property type="match status" value="1"/>
</dbReference>
<evidence type="ECO:0000256" key="7">
    <source>
        <dbReference type="ARBA" id="ARBA00022840"/>
    </source>
</evidence>
<keyword evidence="7" id="KW-0067">ATP-binding</keyword>
<evidence type="ECO:0000313" key="10">
    <source>
        <dbReference type="Proteomes" id="UP001157733"/>
    </source>
</evidence>
<evidence type="ECO:0000256" key="6">
    <source>
        <dbReference type="ARBA" id="ARBA00022777"/>
    </source>
</evidence>
<evidence type="ECO:0000256" key="4">
    <source>
        <dbReference type="ARBA" id="ARBA00022679"/>
    </source>
</evidence>